<organism evidence="1 2">
    <name type="scientific">Parasutterella muris</name>
    <dbReference type="NCBI Taxonomy" id="2565572"/>
    <lineage>
        <taxon>Bacteria</taxon>
        <taxon>Pseudomonadati</taxon>
        <taxon>Pseudomonadota</taxon>
        <taxon>Betaproteobacteria</taxon>
        <taxon>Burkholderiales</taxon>
        <taxon>Sutterellaceae</taxon>
        <taxon>Parasutterella</taxon>
    </lineage>
</organism>
<dbReference type="EMBL" id="WSRP01000023">
    <property type="protein sequence ID" value="MVX57167.1"/>
    <property type="molecule type" value="Genomic_DNA"/>
</dbReference>
<dbReference type="RefSeq" id="WP_160335593.1">
    <property type="nucleotide sequence ID" value="NZ_WSRP01000023.1"/>
</dbReference>
<dbReference type="AlphaFoldDB" id="A0A6L6YHR5"/>
<dbReference type="OrthoDB" id="9156816at2"/>
<name>A0A6L6YHR5_9BURK</name>
<evidence type="ECO:0000313" key="1">
    <source>
        <dbReference type="EMBL" id="MVX57167.1"/>
    </source>
</evidence>
<keyword evidence="2" id="KW-1185">Reference proteome</keyword>
<gene>
    <name evidence="1" type="ORF">E5987_08095</name>
</gene>
<protein>
    <submittedName>
        <fullName evidence="1">Uncharacterized protein</fullName>
    </submittedName>
</protein>
<proteinExistence type="predicted"/>
<dbReference type="Proteomes" id="UP000472580">
    <property type="component" value="Unassembled WGS sequence"/>
</dbReference>
<sequence length="154" mass="16199">MSGSDSFAPKQAAARIFAAAIPADDGAAFSSSLPFVCARLGKSSLQGLPGNPLGFTALSQRLALPLVWQAFRTAPYPRRFVSVIMGFDAEAKAGDICVQLAPHGADIVALPIQKATGRSCVFRDMRDFIPNAGGQALPAGARVQAELFFNSLLF</sequence>
<comment type="caution">
    <text evidence="1">The sequence shown here is derived from an EMBL/GenBank/DDBJ whole genome shotgun (WGS) entry which is preliminary data.</text>
</comment>
<reference evidence="1 2" key="1">
    <citation type="submission" date="2019-12" db="EMBL/GenBank/DDBJ databases">
        <title>Microbes associate with the intestines of laboratory mice.</title>
        <authorList>
            <person name="Navarre W."/>
            <person name="Wong E."/>
        </authorList>
    </citation>
    <scope>NUCLEOTIDE SEQUENCE [LARGE SCALE GENOMIC DNA]</scope>
    <source>
        <strain evidence="1 2">NM82_D38</strain>
    </source>
</reference>
<evidence type="ECO:0000313" key="2">
    <source>
        <dbReference type="Proteomes" id="UP000472580"/>
    </source>
</evidence>
<accession>A0A6L6YHR5</accession>